<dbReference type="InterPro" id="IPR036866">
    <property type="entry name" value="RibonucZ/Hydroxyglut_hydro"/>
</dbReference>
<keyword evidence="3" id="KW-1185">Reference proteome</keyword>
<dbReference type="STRING" id="1507870.A0A1V8TVH2"/>
<dbReference type="PANTHER" id="PTHR43084">
    <property type="entry name" value="PERSULFIDE DIOXYGENASE ETHE1"/>
    <property type="match status" value="1"/>
</dbReference>
<evidence type="ECO:0000313" key="3">
    <source>
        <dbReference type="Proteomes" id="UP000192596"/>
    </source>
</evidence>
<accession>A0A1V8TVH2</accession>
<name>A0A1V8TVH2_9PEZI</name>
<dbReference type="InterPro" id="IPR051682">
    <property type="entry name" value="Mito_Persulfide_Diox"/>
</dbReference>
<comment type="caution">
    <text evidence="2">The sequence shown here is derived from an EMBL/GenBank/DDBJ whole genome shotgun (WGS) entry which is preliminary data.</text>
</comment>
<organism evidence="2 3">
    <name type="scientific">Cryoendolithus antarcticus</name>
    <dbReference type="NCBI Taxonomy" id="1507870"/>
    <lineage>
        <taxon>Eukaryota</taxon>
        <taxon>Fungi</taxon>
        <taxon>Dikarya</taxon>
        <taxon>Ascomycota</taxon>
        <taxon>Pezizomycotina</taxon>
        <taxon>Dothideomycetes</taxon>
        <taxon>Dothideomycetidae</taxon>
        <taxon>Cladosporiales</taxon>
        <taxon>Cladosporiaceae</taxon>
        <taxon>Cryoendolithus</taxon>
    </lineage>
</organism>
<dbReference type="Proteomes" id="UP000192596">
    <property type="component" value="Unassembled WGS sequence"/>
</dbReference>
<gene>
    <name evidence="2" type="ORF">B0A48_00687</name>
</gene>
<dbReference type="PANTHER" id="PTHR43084:SF1">
    <property type="entry name" value="PERSULFIDE DIOXYGENASE ETHE1, MITOCHONDRIAL"/>
    <property type="match status" value="1"/>
</dbReference>
<dbReference type="InParanoid" id="A0A1V8TVH2"/>
<evidence type="ECO:0000256" key="1">
    <source>
        <dbReference type="SAM" id="MobiDB-lite"/>
    </source>
</evidence>
<dbReference type="AlphaFoldDB" id="A0A1V8TVH2"/>
<protein>
    <recommendedName>
        <fullName evidence="4">Metallo-beta-lactamase domain-containing protein</fullName>
    </recommendedName>
</protein>
<evidence type="ECO:0000313" key="2">
    <source>
        <dbReference type="EMBL" id="OQO15304.1"/>
    </source>
</evidence>
<reference evidence="3" key="1">
    <citation type="submission" date="2017-03" db="EMBL/GenBank/DDBJ databases">
        <title>Genomes of endolithic fungi from Antarctica.</title>
        <authorList>
            <person name="Coleine C."/>
            <person name="Masonjones S."/>
            <person name="Stajich J.E."/>
        </authorList>
    </citation>
    <scope>NUCLEOTIDE SEQUENCE [LARGE SCALE GENOMIC DNA]</scope>
    <source>
        <strain evidence="3">CCFEE 5527</strain>
    </source>
</reference>
<sequence length="331" mass="36897">MAPEPPQFHLSNGTDRPPKVHSIYVPSTNSWQYVVVDPSTQRCVVVDPVRDSCKDSAVLSTEAADKLVDLVKQHGYIVDLIVETHSSPSPPQTAAWYLRMQFGDWQGAPPRLCSDGTVSAMEKLWQRKYGKTRKFVTSLGKALEDGSSIMVGRMKVQCLHLAGFGTPHRRGFLIGNCIFGAHSVALLSQVSWRTSSSSNLAQQDQMTAAPTNAETCNQVWSSVQRVLSLPESTRVYLEQGVQSSDAEGPWHDVRHCRAMNPYLGLSAQDLCIRWEGERQAHREPAQRRRSLLQAPSVMQKMRPKPPRSHGADFGSIELDSVELERLPREVL</sequence>
<evidence type="ECO:0008006" key="4">
    <source>
        <dbReference type="Google" id="ProtNLM"/>
    </source>
</evidence>
<dbReference type="GO" id="GO:0050313">
    <property type="term" value="F:sulfur dioxygenase activity"/>
    <property type="evidence" value="ECO:0007669"/>
    <property type="project" value="TreeGrafter"/>
</dbReference>
<proteinExistence type="predicted"/>
<feature type="region of interest" description="Disordered" evidence="1">
    <location>
        <begin position="282"/>
        <end position="314"/>
    </location>
</feature>
<dbReference type="OrthoDB" id="449487at2759"/>
<dbReference type="GO" id="GO:0070813">
    <property type="term" value="P:hydrogen sulfide metabolic process"/>
    <property type="evidence" value="ECO:0007669"/>
    <property type="project" value="TreeGrafter"/>
</dbReference>
<dbReference type="GO" id="GO:0006749">
    <property type="term" value="P:glutathione metabolic process"/>
    <property type="evidence" value="ECO:0007669"/>
    <property type="project" value="TreeGrafter"/>
</dbReference>
<dbReference type="EMBL" id="NAJO01000001">
    <property type="protein sequence ID" value="OQO15304.1"/>
    <property type="molecule type" value="Genomic_DNA"/>
</dbReference>
<dbReference type="SUPFAM" id="SSF56281">
    <property type="entry name" value="Metallo-hydrolase/oxidoreductase"/>
    <property type="match status" value="1"/>
</dbReference>
<dbReference type="Gene3D" id="3.60.15.10">
    <property type="entry name" value="Ribonuclease Z/Hydroxyacylglutathione hydrolase-like"/>
    <property type="match status" value="1"/>
</dbReference>